<organism evidence="2 3">
    <name type="scientific">Entomortierella chlamydospora</name>
    <dbReference type="NCBI Taxonomy" id="101097"/>
    <lineage>
        <taxon>Eukaryota</taxon>
        <taxon>Fungi</taxon>
        <taxon>Fungi incertae sedis</taxon>
        <taxon>Mucoromycota</taxon>
        <taxon>Mortierellomycotina</taxon>
        <taxon>Mortierellomycetes</taxon>
        <taxon>Mortierellales</taxon>
        <taxon>Mortierellaceae</taxon>
        <taxon>Entomortierella</taxon>
    </lineage>
</organism>
<dbReference type="PANTHER" id="PTHR42815:SF2">
    <property type="entry name" value="FAD-BINDING, PUTATIVE (AFU_ORTHOLOGUE AFUA_6G07600)-RELATED"/>
    <property type="match status" value="1"/>
</dbReference>
<sequence>MTTLVQGSIVSLYDRWHSGERKIQDLMHVREAVQDMSSIMRPSLTTQMQEFVPGLNYFFIGTLDDQGRPWVSILTGPKGFLQSPNSKCLEIRTRITRHSEQTKDAADPIFFNLARGETFKSGKRMWGAVALDFSNRRRNKMNGVVYPDGLLTVDETSGELQLKLTVEQSIGNCPKYITIREMKAQTRSESTDSSNAENVTTALEMTGGSSLGIGDQEIAIIRQADCFFIASRFIDENLADQTSGMDCNHRGGNPGFVRLGEDNKSLVFPDYSGNRFFNTLGNIANDERVGILFISFETGDLLHITGRAKIFVGKGSQALYPHTQRCVQVTIDGHLLRNDAIPFRMHTRELSPYNPIVPSGQKRTIEENLDSRVSATLSRITKHTRDISTFHFNTSGPIRYSPGQYAVLDFSQFNTVGYRHMAPDDPQSLNDDYIRTWTISSAPLLGTLTAQGEGWQETSEFTMTIKRKPGGAVSNFLHNLPLESLSRPFTVPLVSTGGNFVFPGPTSNSITQSQSPVKFALISGGIGSTPFISMIRGAKQLQHGSIDIKWVNSVPYFEDSLPEILREIVEVPQVKTPSGTAELKTDQPLNLSIEVFLSRANPTSTPSTQLDAFQNVRFHFERLGTQALLATIPDLQDRDIFLCGPEPFMEATKGYLKELGVPLGRIQTEAFNF</sequence>
<feature type="domain" description="FAD-binding FR-type" evidence="1">
    <location>
        <begin position="370"/>
        <end position="503"/>
    </location>
</feature>
<evidence type="ECO:0000259" key="1">
    <source>
        <dbReference type="PROSITE" id="PS51384"/>
    </source>
</evidence>
<accession>A0A9P6MYD4</accession>
<dbReference type="GO" id="GO:0016491">
    <property type="term" value="F:oxidoreductase activity"/>
    <property type="evidence" value="ECO:0007669"/>
    <property type="project" value="InterPro"/>
</dbReference>
<dbReference type="PANTHER" id="PTHR42815">
    <property type="entry name" value="FAD-BINDING, PUTATIVE (AFU_ORTHOLOGUE AFUA_6G07600)-RELATED"/>
    <property type="match status" value="1"/>
</dbReference>
<dbReference type="Gene3D" id="3.40.50.80">
    <property type="entry name" value="Nucleotide-binding domain of ferredoxin-NADP reductase (FNR) module"/>
    <property type="match status" value="1"/>
</dbReference>
<name>A0A9P6MYD4_9FUNG</name>
<dbReference type="InterPro" id="IPR039261">
    <property type="entry name" value="FNR_nucleotide-bd"/>
</dbReference>
<dbReference type="OrthoDB" id="436496at2759"/>
<dbReference type="PROSITE" id="PS51384">
    <property type="entry name" value="FAD_FR"/>
    <property type="match status" value="1"/>
</dbReference>
<proteinExistence type="predicted"/>
<protein>
    <recommendedName>
        <fullName evidence="1">FAD-binding FR-type domain-containing protein</fullName>
    </recommendedName>
</protein>
<dbReference type="InterPro" id="IPR012349">
    <property type="entry name" value="Split_barrel_FMN-bd"/>
</dbReference>
<evidence type="ECO:0000313" key="2">
    <source>
        <dbReference type="EMBL" id="KAG0017532.1"/>
    </source>
</evidence>
<evidence type="ECO:0000313" key="3">
    <source>
        <dbReference type="Proteomes" id="UP000703661"/>
    </source>
</evidence>
<dbReference type="SUPFAM" id="SSF63380">
    <property type="entry name" value="Riboflavin synthase domain-like"/>
    <property type="match status" value="1"/>
</dbReference>
<comment type="caution">
    <text evidence="2">The sequence shown here is derived from an EMBL/GenBank/DDBJ whole genome shotgun (WGS) entry which is preliminary data.</text>
</comment>
<keyword evidence="3" id="KW-1185">Reference proteome</keyword>
<dbReference type="Gene3D" id="2.40.30.10">
    <property type="entry name" value="Translation factors"/>
    <property type="match status" value="1"/>
</dbReference>
<reference evidence="2" key="1">
    <citation type="journal article" date="2020" name="Fungal Divers.">
        <title>Resolving the Mortierellaceae phylogeny through synthesis of multi-gene phylogenetics and phylogenomics.</title>
        <authorList>
            <person name="Vandepol N."/>
            <person name="Liber J."/>
            <person name="Desiro A."/>
            <person name="Na H."/>
            <person name="Kennedy M."/>
            <person name="Barry K."/>
            <person name="Grigoriev I.V."/>
            <person name="Miller A.N."/>
            <person name="O'Donnell K."/>
            <person name="Stajich J.E."/>
            <person name="Bonito G."/>
        </authorList>
    </citation>
    <scope>NUCLEOTIDE SEQUENCE</scope>
    <source>
        <strain evidence="2">NRRL 2769</strain>
    </source>
</reference>
<dbReference type="SUPFAM" id="SSF52343">
    <property type="entry name" value="Ferredoxin reductase-like, C-terminal NADP-linked domain"/>
    <property type="match status" value="1"/>
</dbReference>
<gene>
    <name evidence="2" type="ORF">BGZ80_008186</name>
</gene>
<dbReference type="Proteomes" id="UP000703661">
    <property type="component" value="Unassembled WGS sequence"/>
</dbReference>
<dbReference type="AlphaFoldDB" id="A0A9P6MYD4"/>
<dbReference type="Gene3D" id="2.30.110.10">
    <property type="entry name" value="Electron Transport, Fmn-binding Protein, Chain A"/>
    <property type="match status" value="1"/>
</dbReference>
<dbReference type="EMBL" id="JAAAID010000437">
    <property type="protein sequence ID" value="KAG0017532.1"/>
    <property type="molecule type" value="Genomic_DNA"/>
</dbReference>
<dbReference type="SUPFAM" id="SSF50475">
    <property type="entry name" value="FMN-binding split barrel"/>
    <property type="match status" value="1"/>
</dbReference>
<dbReference type="InterPro" id="IPR017938">
    <property type="entry name" value="Riboflavin_synthase-like_b-brl"/>
</dbReference>
<dbReference type="InterPro" id="IPR017927">
    <property type="entry name" value="FAD-bd_FR_type"/>
</dbReference>